<dbReference type="VEuPathDB" id="FungiDB:PHYBLDRAFT_80513"/>
<dbReference type="OrthoDB" id="2257833at2759"/>
<name>A0A167JH55_PHYB8</name>
<evidence type="ECO:0000313" key="2">
    <source>
        <dbReference type="Proteomes" id="UP000077315"/>
    </source>
</evidence>
<evidence type="ECO:0000313" key="1">
    <source>
        <dbReference type="EMBL" id="OAD65976.1"/>
    </source>
</evidence>
<accession>A0A167JH55</accession>
<dbReference type="GeneID" id="29004495"/>
<dbReference type="AlphaFoldDB" id="A0A167JH55"/>
<keyword evidence="2" id="KW-1185">Reference proteome</keyword>
<dbReference type="RefSeq" id="XP_018284016.1">
    <property type="nucleotide sequence ID" value="XM_018443590.1"/>
</dbReference>
<gene>
    <name evidence="1" type="ORF">PHYBLDRAFT_80513</name>
</gene>
<dbReference type="Proteomes" id="UP000077315">
    <property type="component" value="Unassembled WGS sequence"/>
</dbReference>
<organism evidence="1 2">
    <name type="scientific">Phycomyces blakesleeanus (strain ATCC 8743b / DSM 1359 / FGSC 10004 / NBRC 33097 / NRRL 1555)</name>
    <dbReference type="NCBI Taxonomy" id="763407"/>
    <lineage>
        <taxon>Eukaryota</taxon>
        <taxon>Fungi</taxon>
        <taxon>Fungi incertae sedis</taxon>
        <taxon>Mucoromycota</taxon>
        <taxon>Mucoromycotina</taxon>
        <taxon>Mucoromycetes</taxon>
        <taxon>Mucorales</taxon>
        <taxon>Phycomycetaceae</taxon>
        <taxon>Phycomyces</taxon>
    </lineage>
</organism>
<protein>
    <submittedName>
        <fullName evidence="1">Uncharacterized protein</fullName>
    </submittedName>
</protein>
<reference evidence="2" key="1">
    <citation type="submission" date="2015-06" db="EMBL/GenBank/DDBJ databases">
        <title>Expansion of signal transduction pathways in fungi by whole-genome duplication.</title>
        <authorList>
            <consortium name="DOE Joint Genome Institute"/>
            <person name="Corrochano L.M."/>
            <person name="Kuo A."/>
            <person name="Marcet-Houben M."/>
            <person name="Polaino S."/>
            <person name="Salamov A."/>
            <person name="Villalobos J.M."/>
            <person name="Alvarez M.I."/>
            <person name="Avalos J."/>
            <person name="Benito E.P."/>
            <person name="Benoit I."/>
            <person name="Burger G."/>
            <person name="Camino L.P."/>
            <person name="Canovas D."/>
            <person name="Cerda-Olmedo E."/>
            <person name="Cheng J.-F."/>
            <person name="Dominguez A."/>
            <person name="Elias M."/>
            <person name="Eslava A.P."/>
            <person name="Glaser F."/>
            <person name="Grimwood J."/>
            <person name="Gutierrez G."/>
            <person name="Heitman J."/>
            <person name="Henrissat B."/>
            <person name="Iturriaga E.A."/>
            <person name="Lang B.F."/>
            <person name="Lavin J.L."/>
            <person name="Lee S."/>
            <person name="Li W."/>
            <person name="Lindquist E."/>
            <person name="Lopez-Garcia S."/>
            <person name="Luque E.M."/>
            <person name="Marcos A.T."/>
            <person name="Martin J."/>
            <person name="McCluskey K."/>
            <person name="Medina H.R."/>
            <person name="Miralles-Duran A."/>
            <person name="Miyazaki A."/>
            <person name="Munoz-Torres E."/>
            <person name="Oguiza J.A."/>
            <person name="Ohm R."/>
            <person name="Olmedo M."/>
            <person name="Orejas M."/>
            <person name="Ortiz-Castellanos L."/>
            <person name="Pisabarro A.G."/>
            <person name="Rodriguez-Romero J."/>
            <person name="Ruiz-Herrera J."/>
            <person name="Ruiz-Vazquez R."/>
            <person name="Sanz C."/>
            <person name="Schackwitz W."/>
            <person name="Schmutz J."/>
            <person name="Shahriari M."/>
            <person name="Shelest E."/>
            <person name="Silva-Franco F."/>
            <person name="Soanes D."/>
            <person name="Syed K."/>
            <person name="Tagua V.G."/>
            <person name="Talbot N.J."/>
            <person name="Thon M."/>
            <person name="De vries R.P."/>
            <person name="Wiebenga A."/>
            <person name="Yadav J.S."/>
            <person name="Braun E.L."/>
            <person name="Baker S."/>
            <person name="Garre V."/>
            <person name="Horwitz B."/>
            <person name="Torres-Martinez S."/>
            <person name="Idnurm A."/>
            <person name="Herrera-Estrella A."/>
            <person name="Gabaldon T."/>
            <person name="Grigoriev I.V."/>
        </authorList>
    </citation>
    <scope>NUCLEOTIDE SEQUENCE [LARGE SCALE GENOMIC DNA]</scope>
    <source>
        <strain evidence="2">NRRL 1555(-)</strain>
    </source>
</reference>
<dbReference type="InParanoid" id="A0A167JH55"/>
<sequence>MPENVTEIRLKKRLCCPQSILRQTTDQSTYHKNDDDRLQALYDEAYTELKKSIDSYNNSFVAHMRSLEAMPNRDILAQDSQCPTEDRSIKDLTDRLAAGSIKDYSPLIEHGLKQDPQIGFEEEGACGDLW</sequence>
<dbReference type="EMBL" id="KV441007">
    <property type="protein sequence ID" value="OAD65976.1"/>
    <property type="molecule type" value="Genomic_DNA"/>
</dbReference>
<proteinExistence type="predicted"/>